<reference evidence="2" key="1">
    <citation type="journal article" date="2019" name="MBio">
        <title>Comparative genomics for the elucidation of multidrug resistance (MDR) in Candida lusitaniae.</title>
        <authorList>
            <person name="Kannan A."/>
            <person name="Asner S.A."/>
            <person name="Trachsel E."/>
            <person name="Kelly S."/>
            <person name="Parker J."/>
            <person name="Sanglard D."/>
        </authorList>
    </citation>
    <scope>NUCLEOTIDE SEQUENCE [LARGE SCALE GENOMIC DNA]</scope>
    <source>
        <strain evidence="2">P1</strain>
    </source>
</reference>
<evidence type="ECO:0000313" key="1">
    <source>
        <dbReference type="EMBL" id="QFZ25809.1"/>
    </source>
</evidence>
<name>A0ACD0WEW3_CLALS</name>
<organism evidence="1 2">
    <name type="scientific">Clavispora lusitaniae</name>
    <name type="common">Candida lusitaniae</name>
    <dbReference type="NCBI Taxonomy" id="36911"/>
    <lineage>
        <taxon>Eukaryota</taxon>
        <taxon>Fungi</taxon>
        <taxon>Dikarya</taxon>
        <taxon>Ascomycota</taxon>
        <taxon>Saccharomycotina</taxon>
        <taxon>Pichiomycetes</taxon>
        <taxon>Metschnikowiaceae</taxon>
        <taxon>Clavispora</taxon>
    </lineage>
</organism>
<dbReference type="Proteomes" id="UP000326582">
    <property type="component" value="Chromosome 1"/>
</dbReference>
<protein>
    <submittedName>
        <fullName evidence="1">MIOREX complex component</fullName>
    </submittedName>
</protein>
<dbReference type="EMBL" id="CP038484">
    <property type="protein sequence ID" value="QFZ25809.1"/>
    <property type="molecule type" value="Genomic_DNA"/>
</dbReference>
<gene>
    <name evidence="1" type="ORF">EJF14_10921</name>
</gene>
<evidence type="ECO:0000313" key="2">
    <source>
        <dbReference type="Proteomes" id="UP000326582"/>
    </source>
</evidence>
<accession>A0ACD0WEW3</accession>
<keyword evidence="2" id="KW-1185">Reference proteome</keyword>
<proteinExistence type="predicted"/>
<sequence length="226" mass="25285">MSILRTFTRVTSPILAFGLGFALFPADWRRGRWAPEKLTHFNTDVMHELEKKELFKQLNNDPDIEKYYSSEAFPSQHRKNHVGSGLLFGPDLFEVDPVLFLNQGKGELTAFYHLGGRLISQDGQIHNGVSATILDEGLCTCGFAKLPSKKGVTANLSIDFKNQAPPNSTVVLKAHVVEAKGRKVVIEGTLSTFPLDGSTPFEIASARCVLVEPKWFKYFRWFQIGL</sequence>